<accession>A0A6A5Q8N0</accession>
<organism evidence="3 4">
    <name type="scientific">Ampelomyces quisqualis</name>
    <name type="common">Powdery mildew agent</name>
    <dbReference type="NCBI Taxonomy" id="50730"/>
    <lineage>
        <taxon>Eukaryota</taxon>
        <taxon>Fungi</taxon>
        <taxon>Dikarya</taxon>
        <taxon>Ascomycota</taxon>
        <taxon>Pezizomycotina</taxon>
        <taxon>Dothideomycetes</taxon>
        <taxon>Pleosporomycetidae</taxon>
        <taxon>Pleosporales</taxon>
        <taxon>Pleosporineae</taxon>
        <taxon>Phaeosphaeriaceae</taxon>
        <taxon>Ampelomyces</taxon>
    </lineage>
</organism>
<reference evidence="3" key="1">
    <citation type="journal article" date="2020" name="Stud. Mycol.">
        <title>101 Dothideomycetes genomes: a test case for predicting lifestyles and emergence of pathogens.</title>
        <authorList>
            <person name="Haridas S."/>
            <person name="Albert R."/>
            <person name="Binder M."/>
            <person name="Bloem J."/>
            <person name="Labutti K."/>
            <person name="Salamov A."/>
            <person name="Andreopoulos B."/>
            <person name="Baker S."/>
            <person name="Barry K."/>
            <person name="Bills G."/>
            <person name="Bluhm B."/>
            <person name="Cannon C."/>
            <person name="Castanera R."/>
            <person name="Culley D."/>
            <person name="Daum C."/>
            <person name="Ezra D."/>
            <person name="Gonzalez J."/>
            <person name="Henrissat B."/>
            <person name="Kuo A."/>
            <person name="Liang C."/>
            <person name="Lipzen A."/>
            <person name="Lutzoni F."/>
            <person name="Magnuson J."/>
            <person name="Mondo S."/>
            <person name="Nolan M."/>
            <person name="Ohm R."/>
            <person name="Pangilinan J."/>
            <person name="Park H.-J."/>
            <person name="Ramirez L."/>
            <person name="Alfaro M."/>
            <person name="Sun H."/>
            <person name="Tritt A."/>
            <person name="Yoshinaga Y."/>
            <person name="Zwiers L.-H."/>
            <person name="Turgeon B."/>
            <person name="Goodwin S."/>
            <person name="Spatafora J."/>
            <person name="Crous P."/>
            <person name="Grigoriev I."/>
        </authorList>
    </citation>
    <scope>NUCLEOTIDE SEQUENCE</scope>
    <source>
        <strain evidence="3">HMLAC05119</strain>
    </source>
</reference>
<proteinExistence type="predicted"/>
<evidence type="ECO:0000256" key="2">
    <source>
        <dbReference type="SAM" id="Phobius"/>
    </source>
</evidence>
<feature type="transmembrane region" description="Helical" evidence="2">
    <location>
        <begin position="86"/>
        <end position="106"/>
    </location>
</feature>
<evidence type="ECO:0000313" key="4">
    <source>
        <dbReference type="Proteomes" id="UP000800096"/>
    </source>
</evidence>
<evidence type="ECO:0000313" key="3">
    <source>
        <dbReference type="EMBL" id="KAF1911086.1"/>
    </source>
</evidence>
<sequence length="206" mass="23456">MIGRRTRAQPVQYPRVPFHSVRSAQLVSSMIVSAILSYFVWQLNHDKFYIPWTYLLLLTVSGLTTLSLLITIVLHFYTGIHPHTNMITNSVLLLIWAVGFALYTWWSSGTLTHACNKQNWGNSIGIRVCQLFKVLFTFTIVGLVSTALATYLDYRVYRGFTRLGKYDKMQGSGNTKGVNEPNEVLSNSNEEPKKGYEKVEVIERSL</sequence>
<dbReference type="AlphaFoldDB" id="A0A6A5Q8N0"/>
<keyword evidence="2" id="KW-1133">Transmembrane helix</keyword>
<evidence type="ECO:0000256" key="1">
    <source>
        <dbReference type="SAM" id="MobiDB-lite"/>
    </source>
</evidence>
<dbReference type="EMBL" id="ML979146">
    <property type="protein sequence ID" value="KAF1911086.1"/>
    <property type="molecule type" value="Genomic_DNA"/>
</dbReference>
<gene>
    <name evidence="3" type="ORF">BDU57DRAFT_598853</name>
</gene>
<name>A0A6A5Q8N0_AMPQU</name>
<feature type="transmembrane region" description="Helical" evidence="2">
    <location>
        <begin position="131"/>
        <end position="152"/>
    </location>
</feature>
<keyword evidence="2" id="KW-0812">Transmembrane</keyword>
<feature type="transmembrane region" description="Helical" evidence="2">
    <location>
        <begin position="53"/>
        <end position="74"/>
    </location>
</feature>
<dbReference type="Proteomes" id="UP000800096">
    <property type="component" value="Unassembled WGS sequence"/>
</dbReference>
<dbReference type="OrthoDB" id="5344006at2759"/>
<keyword evidence="2" id="KW-0472">Membrane</keyword>
<feature type="region of interest" description="Disordered" evidence="1">
    <location>
        <begin position="171"/>
        <end position="196"/>
    </location>
</feature>
<protein>
    <recommendedName>
        <fullName evidence="5">MARVEL domain-containing protein</fullName>
    </recommendedName>
</protein>
<feature type="transmembrane region" description="Helical" evidence="2">
    <location>
        <begin position="21"/>
        <end position="41"/>
    </location>
</feature>
<evidence type="ECO:0008006" key="5">
    <source>
        <dbReference type="Google" id="ProtNLM"/>
    </source>
</evidence>
<keyword evidence="4" id="KW-1185">Reference proteome</keyword>